<protein>
    <submittedName>
        <fullName evidence="2">GNAT family N-acetyltransferase</fullName>
    </submittedName>
</protein>
<proteinExistence type="predicted"/>
<sequence>MRVRAKERGDQAWIDRLLTERWGGRRIAVHGEVFDAGALPALIAGDGEGLATYVLEENGIFAELITLDSVTPRHGTGTALIEALVRILQGRGFKALRVTTTNDNLAALRFYQRRGFRLVSVRPGAVNEARKIKPSIPLLGLDGIPLRDEIELVRSLDATDLA</sequence>
<gene>
    <name evidence="2" type="ORF">GR303_16650</name>
</gene>
<dbReference type="PROSITE" id="PS51186">
    <property type="entry name" value="GNAT"/>
    <property type="match status" value="1"/>
</dbReference>
<dbReference type="InterPro" id="IPR016181">
    <property type="entry name" value="Acyl_CoA_acyltransferase"/>
</dbReference>
<dbReference type="InterPro" id="IPR000182">
    <property type="entry name" value="GNAT_dom"/>
</dbReference>
<dbReference type="EMBL" id="JAAAXJ010000009">
    <property type="protein sequence ID" value="NBJ25985.1"/>
    <property type="molecule type" value="Genomic_DNA"/>
</dbReference>
<feature type="domain" description="N-acetyltransferase" evidence="1">
    <location>
        <begin position="1"/>
        <end position="137"/>
    </location>
</feature>
<name>A0ABW9Z0M0_9HYPH</name>
<evidence type="ECO:0000313" key="2">
    <source>
        <dbReference type="EMBL" id="NBJ25985.1"/>
    </source>
</evidence>
<dbReference type="RefSeq" id="WP_161723726.1">
    <property type="nucleotide sequence ID" value="NZ_JAAAXI010000010.1"/>
</dbReference>
<keyword evidence="3" id="KW-1185">Reference proteome</keyword>
<comment type="caution">
    <text evidence="2">The sequence shown here is derived from an EMBL/GenBank/DDBJ whole genome shotgun (WGS) entry which is preliminary data.</text>
</comment>
<accession>A0ABW9Z0M0</accession>
<evidence type="ECO:0000313" key="3">
    <source>
        <dbReference type="Proteomes" id="UP000818323"/>
    </source>
</evidence>
<dbReference type="SUPFAM" id="SSF55729">
    <property type="entry name" value="Acyl-CoA N-acyltransferases (Nat)"/>
    <property type="match status" value="1"/>
</dbReference>
<dbReference type="Proteomes" id="UP000818323">
    <property type="component" value="Unassembled WGS sequence"/>
</dbReference>
<evidence type="ECO:0000259" key="1">
    <source>
        <dbReference type="PROSITE" id="PS51186"/>
    </source>
</evidence>
<dbReference type="Pfam" id="PF00583">
    <property type="entry name" value="Acetyltransf_1"/>
    <property type="match status" value="1"/>
</dbReference>
<reference evidence="2 3" key="1">
    <citation type="submission" date="2020-01" db="EMBL/GenBank/DDBJ databases">
        <title>Microvirga sp. nov., an arsenate reduction bacterium isolated from Tibet hotspring sediments.</title>
        <authorList>
            <person name="Yuan C.-G."/>
        </authorList>
    </citation>
    <scope>NUCLEOTIDE SEQUENCE [LARGE SCALE GENOMIC DNA]</scope>
    <source>
        <strain evidence="2 3">SYSU G3D203</strain>
    </source>
</reference>
<dbReference type="Gene3D" id="3.40.630.30">
    <property type="match status" value="1"/>
</dbReference>
<organism evidence="2 3">
    <name type="scientific">Microvirga arsenatis</name>
    <dbReference type="NCBI Taxonomy" id="2692265"/>
    <lineage>
        <taxon>Bacteria</taxon>
        <taxon>Pseudomonadati</taxon>
        <taxon>Pseudomonadota</taxon>
        <taxon>Alphaproteobacteria</taxon>
        <taxon>Hyphomicrobiales</taxon>
        <taxon>Methylobacteriaceae</taxon>
        <taxon>Microvirga</taxon>
    </lineage>
</organism>